<dbReference type="InterPro" id="IPR015813">
    <property type="entry name" value="Pyrv/PenolPyrv_kinase-like_dom"/>
</dbReference>
<evidence type="ECO:0000313" key="6">
    <source>
        <dbReference type="EMBL" id="CAD7048154.1"/>
    </source>
</evidence>
<dbReference type="InterPro" id="IPR040186">
    <property type="entry name" value="Citramalyl-CoA_lyase"/>
</dbReference>
<dbReference type="Proteomes" id="UP000606921">
    <property type="component" value="Unassembled WGS sequence"/>
</dbReference>
<keyword evidence="7" id="KW-1185">Reference proteome</keyword>
<comment type="similarity">
    <text evidence="2">Belongs to the HpcH/HpaI aldolase family.</text>
</comment>
<dbReference type="PANTHER" id="PTHR11105">
    <property type="entry name" value="CITRATE LYASE SUBUNIT BETA-RELATED"/>
    <property type="match status" value="1"/>
</dbReference>
<proteinExistence type="inferred from homology"/>
<dbReference type="InterPro" id="IPR005000">
    <property type="entry name" value="Aldolase/citrate-lyase_domain"/>
</dbReference>
<evidence type="ECO:0000259" key="5">
    <source>
        <dbReference type="Pfam" id="PF03328"/>
    </source>
</evidence>
<evidence type="ECO:0000256" key="4">
    <source>
        <dbReference type="ARBA" id="ARBA00022842"/>
    </source>
</evidence>
<dbReference type="SUPFAM" id="SSF51621">
    <property type="entry name" value="Phosphoenolpyruvate/pyruvate domain"/>
    <property type="match status" value="1"/>
</dbReference>
<feature type="domain" description="HpcH/HpaI aldolase/citrate lyase" evidence="5">
    <location>
        <begin position="2"/>
        <end position="193"/>
    </location>
</feature>
<comment type="caution">
    <text evidence="6">The sequence shown here is derived from an EMBL/GenBank/DDBJ whole genome shotgun (WGS) entry which is preliminary data.</text>
</comment>
<evidence type="ECO:0000256" key="1">
    <source>
        <dbReference type="ARBA" id="ARBA00001946"/>
    </source>
</evidence>
<gene>
    <name evidence="6" type="ORF">REJC140_01344</name>
</gene>
<protein>
    <submittedName>
        <fullName evidence="6">CoA ester lyase</fullName>
    </submittedName>
</protein>
<accession>A0ABM8PTS3</accession>
<keyword evidence="6" id="KW-0456">Lyase</keyword>
<sequence>MVIFDLEDSVFPEKKAEARANLRRFFRETPLAARETVIRINAAASEFRAADIGLILDLRPDALLLPKVEEPQEIRQVASLLATASGDLRLWAMMETPRGILNAAAIAAAGREAGGRLDCFVLGLNDLRKETGVQPEPGRTYLLPWMMQVVLAARAHGLDVIDSVFNHFRDTNGLVAECAQGRAMGFDGKMLIHSAQIAVANDCFGPSPEGVAEAEAIIAAFANPAAQDLNVINMNGQMVERLHLEQAERLVAKARQISERKRTA</sequence>
<name>A0ABM8PTS3_9HYPH</name>
<reference evidence="6 7" key="1">
    <citation type="submission" date="2020-11" db="EMBL/GenBank/DDBJ databases">
        <authorList>
            <person name="Lassalle F."/>
        </authorList>
    </citation>
    <scope>NUCLEOTIDE SEQUENCE [LARGE SCALE GENOMIC DNA]</scope>
    <source>
        <strain evidence="6 7">JC140</strain>
    </source>
</reference>
<comment type="cofactor">
    <cofactor evidence="1">
        <name>Mg(2+)</name>
        <dbReference type="ChEBI" id="CHEBI:18420"/>
    </cofactor>
</comment>
<organism evidence="6 7">
    <name type="scientific">Pseudorhizobium endolithicum</name>
    <dbReference type="NCBI Taxonomy" id="1191678"/>
    <lineage>
        <taxon>Bacteria</taxon>
        <taxon>Pseudomonadati</taxon>
        <taxon>Pseudomonadota</taxon>
        <taxon>Alphaproteobacteria</taxon>
        <taxon>Hyphomicrobiales</taxon>
        <taxon>Rhizobiaceae</taxon>
        <taxon>Rhizobium/Agrobacterium group</taxon>
        <taxon>Pseudorhizobium</taxon>
    </lineage>
</organism>
<evidence type="ECO:0000256" key="2">
    <source>
        <dbReference type="ARBA" id="ARBA00005568"/>
    </source>
</evidence>
<dbReference type="GO" id="GO:0016829">
    <property type="term" value="F:lyase activity"/>
    <property type="evidence" value="ECO:0007669"/>
    <property type="project" value="UniProtKB-KW"/>
</dbReference>
<evidence type="ECO:0000313" key="7">
    <source>
        <dbReference type="Proteomes" id="UP000606921"/>
    </source>
</evidence>
<dbReference type="Gene3D" id="3.20.20.60">
    <property type="entry name" value="Phosphoenolpyruvate-binding domains"/>
    <property type="match status" value="1"/>
</dbReference>
<dbReference type="InterPro" id="IPR040442">
    <property type="entry name" value="Pyrv_kinase-like_dom_sf"/>
</dbReference>
<dbReference type="PIRSF" id="PIRSF015582">
    <property type="entry name" value="Cit_lyase_B"/>
    <property type="match status" value="1"/>
</dbReference>
<dbReference type="InterPro" id="IPR011206">
    <property type="entry name" value="Citrate_lyase_beta/mcl1/mcl2"/>
</dbReference>
<keyword evidence="3" id="KW-0479">Metal-binding</keyword>
<keyword evidence="4" id="KW-0460">Magnesium</keyword>
<evidence type="ECO:0000256" key="3">
    <source>
        <dbReference type="ARBA" id="ARBA00022723"/>
    </source>
</evidence>
<dbReference type="Pfam" id="PF03328">
    <property type="entry name" value="HpcH_HpaI"/>
    <property type="match status" value="1"/>
</dbReference>
<dbReference type="PANTHER" id="PTHR11105:SF0">
    <property type="entry name" value="CITRAMALYL-COA LYASE, MITOCHONDRIAL"/>
    <property type="match status" value="1"/>
</dbReference>
<dbReference type="EMBL" id="CABFWF030000014">
    <property type="protein sequence ID" value="CAD7048154.1"/>
    <property type="molecule type" value="Genomic_DNA"/>
</dbReference>